<dbReference type="KEGG" id="dgo:DGo_CA0795"/>
<evidence type="ECO:0000313" key="3">
    <source>
        <dbReference type="Proteomes" id="UP000007575"/>
    </source>
</evidence>
<proteinExistence type="predicted"/>
<name>H8GXZ0_DEIGI</name>
<dbReference type="OrthoDB" id="73703at2"/>
<accession>H8GXZ0</accession>
<feature type="transmembrane region" description="Helical" evidence="1">
    <location>
        <begin position="12"/>
        <end position="30"/>
    </location>
</feature>
<keyword evidence="1" id="KW-0812">Transmembrane</keyword>
<feature type="transmembrane region" description="Helical" evidence="1">
    <location>
        <begin position="106"/>
        <end position="129"/>
    </location>
</feature>
<organism evidence="2 3">
    <name type="scientific">Deinococcus gobiensis (strain DSM 21396 / JCM 16679 / CGMCC 1.7299 / I-0)</name>
    <dbReference type="NCBI Taxonomy" id="745776"/>
    <lineage>
        <taxon>Bacteria</taxon>
        <taxon>Thermotogati</taxon>
        <taxon>Deinococcota</taxon>
        <taxon>Deinococci</taxon>
        <taxon>Deinococcales</taxon>
        <taxon>Deinococcaceae</taxon>
        <taxon>Deinococcus</taxon>
    </lineage>
</organism>
<dbReference type="PATRIC" id="fig|745776.4.peg.814"/>
<sequence>MLARFVRPLGGLAALCVLALAITLVAGWWYGRDAQLVQLVTPASAAESTLFGSSGPGTPIGSPQQMIIRDAGAFLEGRSDQGARYVSDTYLKERGLYPLQLKTVRFIEWAVAAGFAAAALVFGGLWLLARRQRARGPGRAVALSSP</sequence>
<keyword evidence="1" id="KW-0472">Membrane</keyword>
<evidence type="ECO:0000256" key="1">
    <source>
        <dbReference type="SAM" id="Phobius"/>
    </source>
</evidence>
<dbReference type="HOGENOM" id="CLU_1774332_0_0_0"/>
<keyword evidence="3" id="KW-1185">Reference proteome</keyword>
<reference evidence="2 3" key="1">
    <citation type="journal article" date="2012" name="PLoS ONE">
        <title>Genome sequence and transcriptome analysis of the radioresistant bacterium Deinococcus gobiensis: insights into the extreme environmental adaptations.</title>
        <authorList>
            <person name="Yuan M."/>
            <person name="Chen M."/>
            <person name="Zhang W."/>
            <person name="Lu W."/>
            <person name="Wang J."/>
            <person name="Yang M."/>
            <person name="Zhao P."/>
            <person name="Tang R."/>
            <person name="Li X."/>
            <person name="Hao Y."/>
            <person name="Zhou Z."/>
            <person name="Zhan Y."/>
            <person name="Yu H."/>
            <person name="Teng C."/>
            <person name="Yan Y."/>
            <person name="Ping S."/>
            <person name="Wang Y."/>
            <person name="Lin M."/>
        </authorList>
    </citation>
    <scope>NUCLEOTIDE SEQUENCE [LARGE SCALE GENOMIC DNA]</scope>
    <source>
        <strain evidence="2 3">I-0</strain>
    </source>
</reference>
<keyword evidence="1" id="KW-1133">Transmembrane helix</keyword>
<dbReference type="AlphaFoldDB" id="H8GXZ0"/>
<evidence type="ECO:0000313" key="2">
    <source>
        <dbReference type="EMBL" id="AFD24722.1"/>
    </source>
</evidence>
<dbReference type="STRING" id="745776.DGo_CA0795"/>
<gene>
    <name evidence="2" type="ordered locus">DGo_CA0795</name>
</gene>
<dbReference type="RefSeq" id="WP_014684205.1">
    <property type="nucleotide sequence ID" value="NC_017790.1"/>
</dbReference>
<protein>
    <submittedName>
        <fullName evidence="2">Uncharacterized protein</fullName>
    </submittedName>
</protein>
<dbReference type="EMBL" id="CP002191">
    <property type="protein sequence ID" value="AFD24722.1"/>
    <property type="molecule type" value="Genomic_DNA"/>
</dbReference>
<dbReference type="Proteomes" id="UP000007575">
    <property type="component" value="Chromosome"/>
</dbReference>